<gene>
    <name evidence="3" type="ORF">HaLaN_02795</name>
</gene>
<evidence type="ECO:0000313" key="3">
    <source>
        <dbReference type="EMBL" id="GFH07915.1"/>
    </source>
</evidence>
<dbReference type="InterPro" id="IPR036291">
    <property type="entry name" value="NAD(P)-bd_dom_sf"/>
</dbReference>
<comment type="caution">
    <text evidence="3">The sequence shown here is derived from an EMBL/GenBank/DDBJ whole genome shotgun (WGS) entry which is preliminary data.</text>
</comment>
<sequence length="118" mass="12072">MAPGGPVVLITGCSDGGIGAELCIAFKQLAGADVFATARSMQSMAALKPLGIHTLQLDVTRSADIKAAVATVIQQAGRLDILVNNAGKGMVGPLAEIPLASARHAFDTNVWGLLECCQ</sequence>
<dbReference type="AlphaFoldDB" id="A0A699YEZ8"/>
<keyword evidence="2" id="KW-0560">Oxidoreductase</keyword>
<dbReference type="GO" id="GO:0016491">
    <property type="term" value="F:oxidoreductase activity"/>
    <property type="evidence" value="ECO:0007669"/>
    <property type="project" value="UniProtKB-KW"/>
</dbReference>
<accession>A0A699YEZ8</accession>
<evidence type="ECO:0000256" key="2">
    <source>
        <dbReference type="ARBA" id="ARBA00023002"/>
    </source>
</evidence>
<proteinExistence type="inferred from homology"/>
<name>A0A699YEZ8_HAELA</name>
<dbReference type="SUPFAM" id="SSF51735">
    <property type="entry name" value="NAD(P)-binding Rossmann-fold domains"/>
    <property type="match status" value="1"/>
</dbReference>
<protein>
    <recommendedName>
        <fullName evidence="5">Oxidoreductase</fullName>
    </recommendedName>
</protein>
<evidence type="ECO:0000313" key="4">
    <source>
        <dbReference type="Proteomes" id="UP000485058"/>
    </source>
</evidence>
<dbReference type="EMBL" id="BLLF01000124">
    <property type="protein sequence ID" value="GFH07915.1"/>
    <property type="molecule type" value="Genomic_DNA"/>
</dbReference>
<organism evidence="3 4">
    <name type="scientific">Haematococcus lacustris</name>
    <name type="common">Green alga</name>
    <name type="synonym">Haematococcus pluvialis</name>
    <dbReference type="NCBI Taxonomy" id="44745"/>
    <lineage>
        <taxon>Eukaryota</taxon>
        <taxon>Viridiplantae</taxon>
        <taxon>Chlorophyta</taxon>
        <taxon>core chlorophytes</taxon>
        <taxon>Chlorophyceae</taxon>
        <taxon>CS clade</taxon>
        <taxon>Chlamydomonadales</taxon>
        <taxon>Haematococcaceae</taxon>
        <taxon>Haematococcus</taxon>
    </lineage>
</organism>
<evidence type="ECO:0008006" key="5">
    <source>
        <dbReference type="Google" id="ProtNLM"/>
    </source>
</evidence>
<dbReference type="Pfam" id="PF00106">
    <property type="entry name" value="adh_short"/>
    <property type="match status" value="1"/>
</dbReference>
<dbReference type="GO" id="GO:0005783">
    <property type="term" value="C:endoplasmic reticulum"/>
    <property type="evidence" value="ECO:0007669"/>
    <property type="project" value="TreeGrafter"/>
</dbReference>
<dbReference type="PANTHER" id="PTHR44169:SF6">
    <property type="entry name" value="NADPH-DEPENDENT 1-ACYLDIHYDROXYACETONE PHOSPHATE REDUCTASE"/>
    <property type="match status" value="1"/>
</dbReference>
<dbReference type="Proteomes" id="UP000485058">
    <property type="component" value="Unassembled WGS sequence"/>
</dbReference>
<feature type="non-terminal residue" evidence="3">
    <location>
        <position position="118"/>
    </location>
</feature>
<dbReference type="Gene3D" id="3.40.50.720">
    <property type="entry name" value="NAD(P)-binding Rossmann-like Domain"/>
    <property type="match status" value="1"/>
</dbReference>
<evidence type="ECO:0000256" key="1">
    <source>
        <dbReference type="ARBA" id="ARBA00006484"/>
    </source>
</evidence>
<comment type="similarity">
    <text evidence="1">Belongs to the short-chain dehydrogenases/reductases (SDR) family.</text>
</comment>
<feature type="non-terminal residue" evidence="3">
    <location>
        <position position="1"/>
    </location>
</feature>
<dbReference type="PANTHER" id="PTHR44169">
    <property type="entry name" value="NADPH-DEPENDENT 1-ACYLDIHYDROXYACETONE PHOSPHATE REDUCTASE"/>
    <property type="match status" value="1"/>
</dbReference>
<dbReference type="InterPro" id="IPR002347">
    <property type="entry name" value="SDR_fam"/>
</dbReference>
<reference evidence="3 4" key="1">
    <citation type="submission" date="2020-02" db="EMBL/GenBank/DDBJ databases">
        <title>Draft genome sequence of Haematococcus lacustris strain NIES-144.</title>
        <authorList>
            <person name="Morimoto D."/>
            <person name="Nakagawa S."/>
            <person name="Yoshida T."/>
            <person name="Sawayama S."/>
        </authorList>
    </citation>
    <scope>NUCLEOTIDE SEQUENCE [LARGE SCALE GENOMIC DNA]</scope>
    <source>
        <strain evidence="3 4">NIES-144</strain>
    </source>
</reference>
<keyword evidence="4" id="KW-1185">Reference proteome</keyword>